<name>A0A8X8YTG6_SALSN</name>
<dbReference type="InterPro" id="IPR027417">
    <property type="entry name" value="P-loop_NTPase"/>
</dbReference>
<evidence type="ECO:0000259" key="3">
    <source>
        <dbReference type="Pfam" id="PF02581"/>
    </source>
</evidence>
<organism evidence="4">
    <name type="scientific">Salvia splendens</name>
    <name type="common">Scarlet sage</name>
    <dbReference type="NCBI Taxonomy" id="180675"/>
    <lineage>
        <taxon>Eukaryota</taxon>
        <taxon>Viridiplantae</taxon>
        <taxon>Streptophyta</taxon>
        <taxon>Embryophyta</taxon>
        <taxon>Tracheophyta</taxon>
        <taxon>Spermatophyta</taxon>
        <taxon>Magnoliopsida</taxon>
        <taxon>eudicotyledons</taxon>
        <taxon>Gunneridae</taxon>
        <taxon>Pentapetalae</taxon>
        <taxon>asterids</taxon>
        <taxon>lamiids</taxon>
        <taxon>Lamiales</taxon>
        <taxon>Lamiaceae</taxon>
        <taxon>Nepetoideae</taxon>
        <taxon>Mentheae</taxon>
        <taxon>Salviinae</taxon>
        <taxon>Salvia</taxon>
        <taxon>Salvia subgen. Calosphace</taxon>
        <taxon>core Calosphace</taxon>
    </lineage>
</organism>
<dbReference type="InterPro" id="IPR036206">
    <property type="entry name" value="ThiamineP_synth_sf"/>
</dbReference>
<sequence>MVISSFSPLTFTHLCPHLFLFHNKSSPRAPPPRRGAPRTSLFARSGDLSGTGRNAVISSSISQDPPRSLFPGGYKRPEIRVPNLVLRLSSDDLDRDEKAVIDLVDDAVSDRVGIVVLAGGAGSGKKLYEAACLLKSVIGDRAYLLIDDRVDIAAAVGANGVVLSDQGLPTIVARNTMMDARTDSVMLPLVARNVQTYDAALDASVSEGADFLIFTLKGGTSPEELVSSISGSIKIPIFIMFDSPKDEMSLHSLNSGASGVVVSVDELKLLGEDGLSKLFHSEYASNAKVDDIGQSFENIKTIDTQNGFYGKKMIGGFTRLEEREQQLLDKERMILIEATSVIERAAPMMGDISLLKDAVSQLHEPFSIVIVGEFNSGKSSVINALLGQRYLKDGVIPTTNEITFLRYDDSEFSEQRCERHPDGQYICYIPAPILKEMIIVDTPGTNVILQRQQRLTEEFVPRADLLIFVMSADRPLTESEAELMVFNMELWVAFLRYIQQWKKKVVFVLNKSDLYRGADELEEALAFIKENIQNMLNADHVTLYPVSARSTLEAKVSAHGVEEHEQLSNTPYPGANNFSSFEKYLFSFLDTSTDNGITRIKLKLETPVKISERLLSACQKLVSEERLKAEEDLVFVNDLLSSVEEYTLQLETQSISWKKQILSLIDNTQARAIKLAESTLQLSNLDLVASFVLSGDKSSKMSVTLSLRSEIIDPAASEAEKLLGDYAMWLESSNARKGNLYKESFEKRWPSVVRSSSQLEASELLRTKHELGGAVIRDFSAAAASKLFEQEIREALLGTFGGLGAAGLSASLLTSVLPTTQEDLLALGLCSAGGYANLNLTVYHRFSGFVWSALSSIEAITMRIDLISAFENWLLVEYNGAAWLRLLAVSNFPSRRRQVVDKVKRTANALARELEEAMQKDLVEATSRLSNFVTLIGKPYKEAAQDRLNKLLGTQQELAATQKKLETLQIEIQNFHVPR</sequence>
<dbReference type="GO" id="GO:0010027">
    <property type="term" value="P:thylakoid membrane organization"/>
    <property type="evidence" value="ECO:0007669"/>
    <property type="project" value="TreeGrafter"/>
</dbReference>
<dbReference type="CDD" id="cd09912">
    <property type="entry name" value="DLP_2"/>
    <property type="match status" value="1"/>
</dbReference>
<evidence type="ECO:0008006" key="6">
    <source>
        <dbReference type="Google" id="ProtNLM"/>
    </source>
</evidence>
<dbReference type="GO" id="GO:0009228">
    <property type="term" value="P:thiamine biosynthetic process"/>
    <property type="evidence" value="ECO:0007669"/>
    <property type="project" value="UniProtKB-KW"/>
</dbReference>
<dbReference type="FunFam" id="3.40.50.300:FF:001052">
    <property type="entry name" value="Probable transmembrane GTPase FZO-like, chloroplastic"/>
    <property type="match status" value="1"/>
</dbReference>
<proteinExistence type="predicted"/>
<evidence type="ECO:0000259" key="2">
    <source>
        <dbReference type="Pfam" id="PF01926"/>
    </source>
</evidence>
<feature type="domain" description="G" evidence="2">
    <location>
        <begin position="368"/>
        <end position="511"/>
    </location>
</feature>
<dbReference type="InterPro" id="IPR006073">
    <property type="entry name" value="GTP-bd"/>
</dbReference>
<evidence type="ECO:0000313" key="4">
    <source>
        <dbReference type="EMBL" id="KAG6438321.1"/>
    </source>
</evidence>
<protein>
    <recommendedName>
        <fullName evidence="6">Dynamin GTPase</fullName>
    </recommendedName>
</protein>
<reference evidence="4" key="2">
    <citation type="submission" date="2020-08" db="EMBL/GenBank/DDBJ databases">
        <title>Plant Genome Project.</title>
        <authorList>
            <person name="Zhang R.-G."/>
        </authorList>
    </citation>
    <scope>NUCLEOTIDE SEQUENCE</scope>
    <source>
        <strain evidence="4">Huo1</strain>
        <tissue evidence="4">Leaf</tissue>
    </source>
</reference>
<reference evidence="4" key="1">
    <citation type="submission" date="2018-01" db="EMBL/GenBank/DDBJ databases">
        <authorList>
            <person name="Mao J.F."/>
        </authorList>
    </citation>
    <scope>NUCLEOTIDE SEQUENCE</scope>
    <source>
        <strain evidence="4">Huo1</strain>
        <tissue evidence="4">Leaf</tissue>
    </source>
</reference>
<dbReference type="GO" id="GO:0031969">
    <property type="term" value="C:chloroplast membrane"/>
    <property type="evidence" value="ECO:0007669"/>
    <property type="project" value="TreeGrafter"/>
</dbReference>
<dbReference type="SUPFAM" id="SSF52540">
    <property type="entry name" value="P-loop containing nucleoside triphosphate hydrolases"/>
    <property type="match status" value="1"/>
</dbReference>
<dbReference type="Pfam" id="PF02581">
    <property type="entry name" value="TMP-TENI"/>
    <property type="match status" value="1"/>
</dbReference>
<evidence type="ECO:0000256" key="1">
    <source>
        <dbReference type="SAM" id="MobiDB-lite"/>
    </source>
</evidence>
<gene>
    <name evidence="4" type="ORF">SASPL_103259</name>
</gene>
<dbReference type="FunFam" id="3.20.20.70:FF:000243">
    <property type="entry name" value="Probable transmembrane GTPase FZO-like, chloroplastic"/>
    <property type="match status" value="1"/>
</dbReference>
<accession>A0A8X8YTG6</accession>
<comment type="caution">
    <text evidence="4">The sequence shown here is derived from an EMBL/GenBank/DDBJ whole genome shotgun (WGS) entry which is preliminary data.</text>
</comment>
<dbReference type="InterPro" id="IPR022998">
    <property type="entry name" value="ThiamineP_synth_TenI"/>
</dbReference>
<dbReference type="Proteomes" id="UP000298416">
    <property type="component" value="Unassembled WGS sequence"/>
</dbReference>
<feature type="domain" description="Thiamine phosphate synthase/TenI" evidence="3">
    <location>
        <begin position="97"/>
        <end position="178"/>
    </location>
</feature>
<dbReference type="PANTHER" id="PTHR43681:SF1">
    <property type="entry name" value="SARCALUMENIN"/>
    <property type="match status" value="1"/>
</dbReference>
<keyword evidence="5" id="KW-1185">Reference proteome</keyword>
<dbReference type="Pfam" id="PF01926">
    <property type="entry name" value="MMR_HSR1"/>
    <property type="match status" value="1"/>
</dbReference>
<feature type="region of interest" description="Disordered" evidence="1">
    <location>
        <begin position="26"/>
        <end position="47"/>
    </location>
</feature>
<dbReference type="Gene3D" id="3.20.20.70">
    <property type="entry name" value="Aldolase class I"/>
    <property type="match status" value="1"/>
</dbReference>
<dbReference type="AlphaFoldDB" id="A0A8X8YTG6"/>
<evidence type="ECO:0000313" key="5">
    <source>
        <dbReference type="Proteomes" id="UP000298416"/>
    </source>
</evidence>
<dbReference type="EMBL" id="PNBA02000001">
    <property type="protein sequence ID" value="KAG6438321.1"/>
    <property type="molecule type" value="Genomic_DNA"/>
</dbReference>
<dbReference type="GO" id="GO:0005525">
    <property type="term" value="F:GTP binding"/>
    <property type="evidence" value="ECO:0007669"/>
    <property type="project" value="InterPro"/>
</dbReference>
<dbReference type="SUPFAM" id="SSF51391">
    <property type="entry name" value="Thiamin phosphate synthase"/>
    <property type="match status" value="1"/>
</dbReference>
<dbReference type="Gene3D" id="3.40.50.300">
    <property type="entry name" value="P-loop containing nucleotide triphosphate hydrolases"/>
    <property type="match status" value="1"/>
</dbReference>
<dbReference type="InterPro" id="IPR051943">
    <property type="entry name" value="TRAFAC_Dynamin-like_GTPase"/>
</dbReference>
<dbReference type="InterPro" id="IPR013785">
    <property type="entry name" value="Aldolase_TIM"/>
</dbReference>
<dbReference type="PANTHER" id="PTHR43681">
    <property type="entry name" value="TRANSMEMBRANE GTPASE FZO"/>
    <property type="match status" value="1"/>
</dbReference>